<reference evidence="4" key="1">
    <citation type="submission" date="2019-02" db="EMBL/GenBank/DDBJ databases">
        <title>Draft genome sequence of Planktothrix agardhii NIES-905.</title>
        <authorList>
            <person name="Yamaguchi H."/>
            <person name="Suzuki S."/>
            <person name="Kawachi M."/>
        </authorList>
    </citation>
    <scope>NUCLEOTIDE SEQUENCE [LARGE SCALE GENOMIC DNA]</scope>
    <source>
        <strain evidence="4">CCAP 1459/11A</strain>
    </source>
</reference>
<keyword evidence="2" id="KW-0812">Transmembrane</keyword>
<protein>
    <recommendedName>
        <fullName evidence="5">Gas vesicle protein</fullName>
    </recommendedName>
</protein>
<evidence type="ECO:0008006" key="5">
    <source>
        <dbReference type="Google" id="ProtNLM"/>
    </source>
</evidence>
<feature type="coiled-coil region" evidence="1">
    <location>
        <begin position="64"/>
        <end position="91"/>
    </location>
</feature>
<sequence length="98" mass="10190">MGNRDGFTSGFFLGATLGGLVGGVLGVVLANRISNQDRVEPLLEAQGKSGKATKLTGENMETSRLGLEDKIAQLNQAIDDVRQQLGSVNGNGGSETEN</sequence>
<dbReference type="AlphaFoldDB" id="A0A479ZT05"/>
<dbReference type="EMBL" id="BJCD01000007">
    <property type="protein sequence ID" value="GCL34381.1"/>
    <property type="molecule type" value="Genomic_DNA"/>
</dbReference>
<feature type="transmembrane region" description="Helical" evidence="2">
    <location>
        <begin position="6"/>
        <end position="30"/>
    </location>
</feature>
<evidence type="ECO:0000256" key="1">
    <source>
        <dbReference type="SAM" id="Coils"/>
    </source>
</evidence>
<dbReference type="PANTHER" id="PTHR34048">
    <property type="entry name" value="LOW-DENSITY RECEPTOR-LIKE PROTEIN"/>
    <property type="match status" value="1"/>
</dbReference>
<evidence type="ECO:0000313" key="4">
    <source>
        <dbReference type="Proteomes" id="UP000299794"/>
    </source>
</evidence>
<evidence type="ECO:0000256" key="2">
    <source>
        <dbReference type="SAM" id="Phobius"/>
    </source>
</evidence>
<proteinExistence type="predicted"/>
<dbReference type="PANTHER" id="PTHR34048:SF3">
    <property type="entry name" value="LOW-DENSITY RECEPTOR-LIKE PROTEIN"/>
    <property type="match status" value="1"/>
</dbReference>
<accession>A0A479ZT05</accession>
<dbReference type="RefSeq" id="WP_026788972.1">
    <property type="nucleotide sequence ID" value="NZ_BJCD01000007.1"/>
</dbReference>
<dbReference type="Proteomes" id="UP000299794">
    <property type="component" value="Unassembled WGS sequence"/>
</dbReference>
<gene>
    <name evidence="3" type="ORF">PA905_48040</name>
</gene>
<comment type="caution">
    <text evidence="3">The sequence shown here is derived from an EMBL/GenBank/DDBJ whole genome shotgun (WGS) entry which is preliminary data.</text>
</comment>
<evidence type="ECO:0000313" key="3">
    <source>
        <dbReference type="EMBL" id="GCL34381.1"/>
    </source>
</evidence>
<keyword evidence="1" id="KW-0175">Coiled coil</keyword>
<keyword evidence="2" id="KW-1133">Transmembrane helix</keyword>
<name>A0A479ZT05_PLAAG</name>
<keyword evidence="2" id="KW-0472">Membrane</keyword>
<dbReference type="InterPro" id="IPR040377">
    <property type="entry name" value="Ssl2009-like"/>
</dbReference>
<organism evidence="3 4">
    <name type="scientific">Planktothrix agardhii CCAP 1459/11A</name>
    <dbReference type="NCBI Taxonomy" id="282420"/>
    <lineage>
        <taxon>Bacteria</taxon>
        <taxon>Bacillati</taxon>
        <taxon>Cyanobacteriota</taxon>
        <taxon>Cyanophyceae</taxon>
        <taxon>Oscillatoriophycideae</taxon>
        <taxon>Oscillatoriales</taxon>
        <taxon>Microcoleaceae</taxon>
        <taxon>Planktothrix</taxon>
    </lineage>
</organism>